<accession>A0ABU5TGV7</accession>
<dbReference type="EC" id="1.3.1.106" evidence="4"/>
<dbReference type="NCBIfam" id="TIGR00715">
    <property type="entry name" value="precor6x_red"/>
    <property type="match status" value="1"/>
</dbReference>
<keyword evidence="2" id="KW-0169">Cobalamin biosynthesis</keyword>
<protein>
    <submittedName>
        <fullName evidence="4">Cobalt-precorrin-6A reductase</fullName>
        <ecNumber evidence="4">1.3.1.106</ecNumber>
    </submittedName>
</protein>
<dbReference type="InterPro" id="IPR003723">
    <property type="entry name" value="Precorrin-6x_reduct"/>
</dbReference>
<evidence type="ECO:0000256" key="1">
    <source>
        <dbReference type="ARBA" id="ARBA00004953"/>
    </source>
</evidence>
<dbReference type="EMBL" id="JAYGIE010000028">
    <property type="protein sequence ID" value="MEA5477518.1"/>
    <property type="molecule type" value="Genomic_DNA"/>
</dbReference>
<dbReference type="PROSITE" id="PS51014">
    <property type="entry name" value="COBK_CBIJ"/>
    <property type="match status" value="1"/>
</dbReference>
<proteinExistence type="predicted"/>
<dbReference type="RefSeq" id="WP_323261095.1">
    <property type="nucleotide sequence ID" value="NZ_JAYGIE010000028.1"/>
</dbReference>
<name>A0ABU5TGV7_9CYAN</name>
<comment type="pathway">
    <text evidence="1">Cofactor biosynthesis; adenosylcobalamin biosynthesis.</text>
</comment>
<evidence type="ECO:0000256" key="2">
    <source>
        <dbReference type="ARBA" id="ARBA00022573"/>
    </source>
</evidence>
<dbReference type="Proteomes" id="UP001301388">
    <property type="component" value="Unassembled WGS sequence"/>
</dbReference>
<sequence length="259" mass="28500">MQKILILGGTGDAVKLAVKLATNPKLEVISSLAGRTKKPAALVGQVRIGGFGGAEGLARYIQDNSIDVLIDATHPCAGQITINGAIASHSVNIPYLMLTRPQWKKINGDNWIEVESVEAAARSIPESVNRVFITSGRQQLEPFLQRSHISPHIWYLMRSIDPPELELPNSKVLLDRGPFSLEQERQLLRDYRIQAIVSKNSGGNATYAKIVAARELGIPIIMVQRPAMPEGEKVTSIEAAIAWLNQIRKQRRTSKNSNK</sequence>
<dbReference type="PANTHER" id="PTHR36925">
    <property type="entry name" value="COBALT-PRECORRIN-6A REDUCTASE"/>
    <property type="match status" value="1"/>
</dbReference>
<comment type="caution">
    <text evidence="4">The sequence shown here is derived from an EMBL/GenBank/DDBJ whole genome shotgun (WGS) entry which is preliminary data.</text>
</comment>
<evidence type="ECO:0000256" key="3">
    <source>
        <dbReference type="ARBA" id="ARBA00023002"/>
    </source>
</evidence>
<organism evidence="4 5">
    <name type="scientific">Pseudanabaena galeata UHCC 0370</name>
    <dbReference type="NCBI Taxonomy" id="3110310"/>
    <lineage>
        <taxon>Bacteria</taxon>
        <taxon>Bacillati</taxon>
        <taxon>Cyanobacteriota</taxon>
        <taxon>Cyanophyceae</taxon>
        <taxon>Pseudanabaenales</taxon>
        <taxon>Pseudanabaenaceae</taxon>
        <taxon>Pseudanabaena</taxon>
    </lineage>
</organism>
<evidence type="ECO:0000313" key="4">
    <source>
        <dbReference type="EMBL" id="MEA5477518.1"/>
    </source>
</evidence>
<gene>
    <name evidence="4" type="ORF">VB774_07780</name>
</gene>
<dbReference type="NCBIfam" id="NF005968">
    <property type="entry name" value="PRK08057.1-2"/>
    <property type="match status" value="1"/>
</dbReference>
<dbReference type="GO" id="GO:0016491">
    <property type="term" value="F:oxidoreductase activity"/>
    <property type="evidence" value="ECO:0007669"/>
    <property type="project" value="UniProtKB-KW"/>
</dbReference>
<dbReference type="Pfam" id="PF02571">
    <property type="entry name" value="CbiJ"/>
    <property type="match status" value="1"/>
</dbReference>
<evidence type="ECO:0000313" key="5">
    <source>
        <dbReference type="Proteomes" id="UP001301388"/>
    </source>
</evidence>
<reference evidence="4 5" key="1">
    <citation type="submission" date="2023-12" db="EMBL/GenBank/DDBJ databases">
        <title>Baltic Sea Cyanobacteria.</title>
        <authorList>
            <person name="Delbaje E."/>
            <person name="Fewer D.P."/>
            <person name="Shishido T.K."/>
        </authorList>
    </citation>
    <scope>NUCLEOTIDE SEQUENCE [LARGE SCALE GENOMIC DNA]</scope>
    <source>
        <strain evidence="4 5">UHCC 0370</strain>
    </source>
</reference>
<dbReference type="PANTHER" id="PTHR36925:SF1">
    <property type="entry name" value="COBALT-PRECORRIN-6A REDUCTASE"/>
    <property type="match status" value="1"/>
</dbReference>
<keyword evidence="3 4" id="KW-0560">Oxidoreductase</keyword>
<keyword evidence="5" id="KW-1185">Reference proteome</keyword>